<sequence length="31" mass="3521">MSLCDLWLLKPSRDKESMDSKEAISALRPSI</sequence>
<evidence type="ECO:0000313" key="1">
    <source>
        <dbReference type="EMBL" id="MBX29909.1"/>
    </source>
</evidence>
<dbReference type="AlphaFoldDB" id="A0A2P2MI62"/>
<dbReference type="EMBL" id="GGEC01049425">
    <property type="protein sequence ID" value="MBX29909.1"/>
    <property type="molecule type" value="Transcribed_RNA"/>
</dbReference>
<name>A0A2P2MI62_RHIMU</name>
<reference evidence="1" key="1">
    <citation type="submission" date="2018-02" db="EMBL/GenBank/DDBJ databases">
        <title>Rhizophora mucronata_Transcriptome.</title>
        <authorList>
            <person name="Meera S.P."/>
            <person name="Sreeshan A."/>
            <person name="Augustine A."/>
        </authorList>
    </citation>
    <scope>NUCLEOTIDE SEQUENCE</scope>
    <source>
        <tissue evidence="1">Leaf</tissue>
    </source>
</reference>
<organism evidence="1">
    <name type="scientific">Rhizophora mucronata</name>
    <name type="common">Asiatic mangrove</name>
    <dbReference type="NCBI Taxonomy" id="61149"/>
    <lineage>
        <taxon>Eukaryota</taxon>
        <taxon>Viridiplantae</taxon>
        <taxon>Streptophyta</taxon>
        <taxon>Embryophyta</taxon>
        <taxon>Tracheophyta</taxon>
        <taxon>Spermatophyta</taxon>
        <taxon>Magnoliopsida</taxon>
        <taxon>eudicotyledons</taxon>
        <taxon>Gunneridae</taxon>
        <taxon>Pentapetalae</taxon>
        <taxon>rosids</taxon>
        <taxon>fabids</taxon>
        <taxon>Malpighiales</taxon>
        <taxon>Rhizophoraceae</taxon>
        <taxon>Rhizophora</taxon>
    </lineage>
</organism>
<protein>
    <submittedName>
        <fullName evidence="1">Uncharacterized protein MANES_06G005500</fullName>
    </submittedName>
</protein>
<proteinExistence type="predicted"/>
<accession>A0A2P2MI62</accession>